<sequence>MYNHHIDQSLHMETTCGSLISELQKIWNEVGEPDKERDKMLFELEQQCLDAYRRKVDQASHFRAQLRQEIANSGAELACISATLGEQPVQIRQSFKSLKKELQAVMSGLEEMRRKQIERKNQFTEVLKQIHSTSNELRGSAEEYWHTIANEESDLSLNRLEDLHNRLLSLQKEKSDRQKLVLSQLNSLKSLCMVVGIDYRLIIHEIHQSLDDSCGPKSISEDTIERLSATINRLEDVKIQRLQSFKILPQPW</sequence>
<keyword evidence="4" id="KW-0206">Cytoskeleton</keyword>
<dbReference type="Pfam" id="PF03999">
    <property type="entry name" value="MAP65_ASE1"/>
    <property type="match status" value="1"/>
</dbReference>
<keyword evidence="3" id="KW-0493">Microtubule</keyword>
<dbReference type="Gramene" id="OE9A105852T1">
    <property type="protein sequence ID" value="OE9A105852C1"/>
    <property type="gene ID" value="OE9A105852"/>
</dbReference>
<reference evidence="5 6" key="1">
    <citation type="submission" date="2019-12" db="EMBL/GenBank/DDBJ databases">
        <authorList>
            <person name="Alioto T."/>
            <person name="Alioto T."/>
            <person name="Gomez Garrido J."/>
        </authorList>
    </citation>
    <scope>NUCLEOTIDE SEQUENCE [LARGE SCALE GENOMIC DNA]</scope>
</reference>
<evidence type="ECO:0000256" key="4">
    <source>
        <dbReference type="ARBA" id="ARBA00023212"/>
    </source>
</evidence>
<dbReference type="Proteomes" id="UP000594638">
    <property type="component" value="Unassembled WGS sequence"/>
</dbReference>
<evidence type="ECO:0000313" key="5">
    <source>
        <dbReference type="EMBL" id="CAA3032641.1"/>
    </source>
</evidence>
<proteinExistence type="inferred from homology"/>
<evidence type="ECO:0000256" key="2">
    <source>
        <dbReference type="ARBA" id="ARBA00006187"/>
    </source>
</evidence>
<dbReference type="PANTHER" id="PTHR19321:SF7">
    <property type="entry name" value="65-KDA MICROTUBULE-ASSOCIATED PROTEIN 3"/>
    <property type="match status" value="1"/>
</dbReference>
<name>A0A8S0VIE0_OLEEU</name>
<keyword evidence="4" id="KW-0963">Cytoplasm</keyword>
<dbReference type="GO" id="GO:0005737">
    <property type="term" value="C:cytoplasm"/>
    <property type="evidence" value="ECO:0007669"/>
    <property type="project" value="TreeGrafter"/>
</dbReference>
<dbReference type="PANTHER" id="PTHR19321">
    <property type="entry name" value="PROTEIN REGULATOR OF CYTOKINESIS 1 PRC1-RELATED"/>
    <property type="match status" value="1"/>
</dbReference>
<gene>
    <name evidence="5" type="ORF">OLEA9_A105852</name>
</gene>
<protein>
    <submittedName>
        <fullName evidence="5">65-kDa microtubule-associated protein 3</fullName>
    </submittedName>
</protein>
<comment type="caution">
    <text evidence="5">The sequence shown here is derived from an EMBL/GenBank/DDBJ whole genome shotgun (WGS) entry which is preliminary data.</text>
</comment>
<evidence type="ECO:0000313" key="6">
    <source>
        <dbReference type="Proteomes" id="UP000594638"/>
    </source>
</evidence>
<dbReference type="GO" id="GO:0005874">
    <property type="term" value="C:microtubule"/>
    <property type="evidence" value="ECO:0007669"/>
    <property type="project" value="UniProtKB-KW"/>
</dbReference>
<evidence type="ECO:0000256" key="3">
    <source>
        <dbReference type="ARBA" id="ARBA00022701"/>
    </source>
</evidence>
<accession>A0A8S0VIE0</accession>
<comment type="subcellular location">
    <subcellularLocation>
        <location evidence="1">Cytoplasm</location>
        <location evidence="1">Cytoskeleton</location>
    </subcellularLocation>
</comment>
<evidence type="ECO:0000256" key="1">
    <source>
        <dbReference type="ARBA" id="ARBA00004245"/>
    </source>
</evidence>
<dbReference type="GO" id="GO:0008017">
    <property type="term" value="F:microtubule binding"/>
    <property type="evidence" value="ECO:0007669"/>
    <property type="project" value="InterPro"/>
</dbReference>
<comment type="similarity">
    <text evidence="2">Belongs to the MAP65/ASE1 family.</text>
</comment>
<dbReference type="EMBL" id="CACTIH010009637">
    <property type="protein sequence ID" value="CAA3032641.1"/>
    <property type="molecule type" value="Genomic_DNA"/>
</dbReference>
<dbReference type="AlphaFoldDB" id="A0A8S0VIE0"/>
<dbReference type="GO" id="GO:0005819">
    <property type="term" value="C:spindle"/>
    <property type="evidence" value="ECO:0007669"/>
    <property type="project" value="TreeGrafter"/>
</dbReference>
<dbReference type="InterPro" id="IPR007145">
    <property type="entry name" value="MAP65_Ase1_PRC1"/>
</dbReference>
<organism evidence="5 6">
    <name type="scientific">Olea europaea subsp. europaea</name>
    <dbReference type="NCBI Taxonomy" id="158383"/>
    <lineage>
        <taxon>Eukaryota</taxon>
        <taxon>Viridiplantae</taxon>
        <taxon>Streptophyta</taxon>
        <taxon>Embryophyta</taxon>
        <taxon>Tracheophyta</taxon>
        <taxon>Spermatophyta</taxon>
        <taxon>Magnoliopsida</taxon>
        <taxon>eudicotyledons</taxon>
        <taxon>Gunneridae</taxon>
        <taxon>Pentapetalae</taxon>
        <taxon>asterids</taxon>
        <taxon>lamiids</taxon>
        <taxon>Lamiales</taxon>
        <taxon>Oleaceae</taxon>
        <taxon>Oleeae</taxon>
        <taxon>Olea</taxon>
    </lineage>
</organism>
<dbReference type="GO" id="GO:0000226">
    <property type="term" value="P:microtubule cytoskeleton organization"/>
    <property type="evidence" value="ECO:0007669"/>
    <property type="project" value="InterPro"/>
</dbReference>
<dbReference type="OrthoDB" id="642895at2759"/>
<keyword evidence="6" id="KW-1185">Reference proteome</keyword>